<evidence type="ECO:0000313" key="2">
    <source>
        <dbReference type="EMBL" id="JAD59364.1"/>
    </source>
</evidence>
<name>A0A0A9B5S0_ARUDO</name>
<feature type="compositionally biased region" description="Polar residues" evidence="1">
    <location>
        <begin position="67"/>
        <end position="76"/>
    </location>
</feature>
<proteinExistence type="predicted"/>
<feature type="compositionally biased region" description="Basic and acidic residues" evidence="1">
    <location>
        <begin position="77"/>
        <end position="88"/>
    </location>
</feature>
<evidence type="ECO:0000256" key="1">
    <source>
        <dbReference type="SAM" id="MobiDB-lite"/>
    </source>
</evidence>
<sequence length="88" mass="9240">MCRFAAVYSIDIHKNGLHLEDRGSNSLALVSGSRGQRRQAKSGTGMRCFARSPVASGAPTGAHDLPSPNSSATTNSRAHERTGARASM</sequence>
<accession>A0A0A9B5S0</accession>
<reference evidence="2" key="2">
    <citation type="journal article" date="2015" name="Data Brief">
        <title>Shoot transcriptome of the giant reed, Arundo donax.</title>
        <authorList>
            <person name="Barrero R.A."/>
            <person name="Guerrero F.D."/>
            <person name="Moolhuijzen P."/>
            <person name="Goolsby J.A."/>
            <person name="Tidwell J."/>
            <person name="Bellgard S.E."/>
            <person name="Bellgard M.I."/>
        </authorList>
    </citation>
    <scope>NUCLEOTIDE SEQUENCE</scope>
    <source>
        <tissue evidence="2">Shoot tissue taken approximately 20 cm above the soil surface</tissue>
    </source>
</reference>
<organism evidence="2">
    <name type="scientific">Arundo donax</name>
    <name type="common">Giant reed</name>
    <name type="synonym">Donax arundinaceus</name>
    <dbReference type="NCBI Taxonomy" id="35708"/>
    <lineage>
        <taxon>Eukaryota</taxon>
        <taxon>Viridiplantae</taxon>
        <taxon>Streptophyta</taxon>
        <taxon>Embryophyta</taxon>
        <taxon>Tracheophyta</taxon>
        <taxon>Spermatophyta</taxon>
        <taxon>Magnoliopsida</taxon>
        <taxon>Liliopsida</taxon>
        <taxon>Poales</taxon>
        <taxon>Poaceae</taxon>
        <taxon>PACMAD clade</taxon>
        <taxon>Arundinoideae</taxon>
        <taxon>Arundineae</taxon>
        <taxon>Arundo</taxon>
    </lineage>
</organism>
<protein>
    <submittedName>
        <fullName evidence="2">Uncharacterized protein</fullName>
    </submittedName>
</protein>
<dbReference type="EMBL" id="GBRH01238531">
    <property type="protein sequence ID" value="JAD59364.1"/>
    <property type="molecule type" value="Transcribed_RNA"/>
</dbReference>
<dbReference type="AlphaFoldDB" id="A0A0A9B5S0"/>
<feature type="region of interest" description="Disordered" evidence="1">
    <location>
        <begin position="30"/>
        <end position="88"/>
    </location>
</feature>
<reference evidence="2" key="1">
    <citation type="submission" date="2014-09" db="EMBL/GenBank/DDBJ databases">
        <authorList>
            <person name="Magalhaes I.L.F."/>
            <person name="Oliveira U."/>
            <person name="Santos F.R."/>
            <person name="Vidigal T.H.D.A."/>
            <person name="Brescovit A.D."/>
            <person name="Santos A.J."/>
        </authorList>
    </citation>
    <scope>NUCLEOTIDE SEQUENCE</scope>
    <source>
        <tissue evidence="2">Shoot tissue taken approximately 20 cm above the soil surface</tissue>
    </source>
</reference>